<dbReference type="GO" id="GO:0003677">
    <property type="term" value="F:DNA binding"/>
    <property type="evidence" value="ECO:0007669"/>
    <property type="project" value="InterPro"/>
</dbReference>
<dbReference type="OrthoDB" id="8421690at2"/>
<dbReference type="RefSeq" id="WP_068563686.1">
    <property type="nucleotide sequence ID" value="NZ_FNLF01000002.1"/>
</dbReference>
<dbReference type="InterPro" id="IPR002104">
    <property type="entry name" value="Integrase_catalytic"/>
</dbReference>
<keyword evidence="1" id="KW-0233">DNA recombination</keyword>
<dbReference type="PANTHER" id="PTHR30349:SF64">
    <property type="entry name" value="PROPHAGE INTEGRASE INTD-RELATED"/>
    <property type="match status" value="1"/>
</dbReference>
<keyword evidence="2" id="KW-0175">Coiled coil</keyword>
<accession>A0A1H1A9E0</accession>
<reference evidence="5" key="1">
    <citation type="submission" date="2016-10" db="EMBL/GenBank/DDBJ databases">
        <authorList>
            <person name="Varghese N."/>
            <person name="Submissions S."/>
        </authorList>
    </citation>
    <scope>NUCLEOTIDE SEQUENCE [LARGE SCALE GENOMIC DNA]</scope>
    <source>
        <strain evidence="5">DSM 44142</strain>
    </source>
</reference>
<name>A0A1H1A9E0_9ACTN</name>
<evidence type="ECO:0000259" key="3">
    <source>
        <dbReference type="PROSITE" id="PS51898"/>
    </source>
</evidence>
<dbReference type="PANTHER" id="PTHR30349">
    <property type="entry name" value="PHAGE INTEGRASE-RELATED"/>
    <property type="match status" value="1"/>
</dbReference>
<dbReference type="InterPro" id="IPR011010">
    <property type="entry name" value="DNA_brk_join_enz"/>
</dbReference>
<evidence type="ECO:0000313" key="4">
    <source>
        <dbReference type="EMBL" id="SDQ36283.1"/>
    </source>
</evidence>
<dbReference type="PROSITE" id="PS51898">
    <property type="entry name" value="TYR_RECOMBINASE"/>
    <property type="match status" value="1"/>
</dbReference>
<dbReference type="SUPFAM" id="SSF56349">
    <property type="entry name" value="DNA breaking-rejoining enzymes"/>
    <property type="match status" value="1"/>
</dbReference>
<organism evidence="4 5">
    <name type="scientific">Tsukamurella pulmonis</name>
    <dbReference type="NCBI Taxonomy" id="47312"/>
    <lineage>
        <taxon>Bacteria</taxon>
        <taxon>Bacillati</taxon>
        <taxon>Actinomycetota</taxon>
        <taxon>Actinomycetes</taxon>
        <taxon>Mycobacteriales</taxon>
        <taxon>Tsukamurellaceae</taxon>
        <taxon>Tsukamurella</taxon>
    </lineage>
</organism>
<sequence length="755" mass="85323">MATESNDRRLVAADAADEPWRRQWDEVPQGWRIPAYRISEEPYSDLFTQNDYFLSRSGEDPVHDFAPAECPQRFADELAWWVWVSWTEGSRRLDPSSLRMVSEAIAKTYAFGTARGSRCSSIVDLDPAEVNRQAFAAFERRNQRLPSRTRRQHIERIVGQLHLYLSVRCRDLPWWAHNTWDLRADPRIPRREHEPVRDVFQLDRIEPAWLREGMRFHLRIALSTEMLRWSTAAERSNSTARHLGPFLSRREITGPPITTDPAHLRGVFADFSAELRGPEASAKGGRLSASAIEQIESQTQSFYTFMFDHAAEAVAATGDTRWGELTAAHTRLWGPAYRTRPGSRTRELTWYATSDLQRMLAYLDVLAAPRDTMVDITHPDGSHSYVHGLDDPQAARAWLLQAMTGRRASEILMLDYDPLEAIPGVERAASIEPPGEETFVAKLRYQQTKVDGVVPTILVEQAVVNVIREQQEWLADTYPGIESRYLFIGVKHQYRGREPRPQASYRLSLGKLDKLHGLTDAAGHPLRFTQTHRLRHTRATELLNDGVPLHVVQRYLGHRSPAMTARYAATLAATAEAEFLKHKKIGAEGRDITISPIDIYTMTKLASRTDRILPNGVCMLPPLKTCDKGNACLSCGHFATDLTHLDELRDQHRRTEALLAARQEQVLARTGRELTDDNVWARERIRELSSLQAVIERLDAEAAESAATTPVVIAGAGTRDRLPLLVVATRGSHEVVLDKAPPTVRDPQARGSKRS</sequence>
<dbReference type="AlphaFoldDB" id="A0A1H1A9E0"/>
<evidence type="ECO:0000256" key="2">
    <source>
        <dbReference type="SAM" id="Coils"/>
    </source>
</evidence>
<dbReference type="GO" id="GO:0015074">
    <property type="term" value="P:DNA integration"/>
    <property type="evidence" value="ECO:0007669"/>
    <property type="project" value="InterPro"/>
</dbReference>
<keyword evidence="5" id="KW-1185">Reference proteome</keyword>
<feature type="coiled-coil region" evidence="2">
    <location>
        <begin position="645"/>
        <end position="701"/>
    </location>
</feature>
<gene>
    <name evidence="4" type="ORF">SAMN04489765_0116</name>
</gene>
<dbReference type="Proteomes" id="UP000183053">
    <property type="component" value="Unassembled WGS sequence"/>
</dbReference>
<dbReference type="Gene3D" id="1.10.443.10">
    <property type="entry name" value="Intergrase catalytic core"/>
    <property type="match status" value="1"/>
</dbReference>
<dbReference type="Pfam" id="PF00589">
    <property type="entry name" value="Phage_integrase"/>
    <property type="match status" value="1"/>
</dbReference>
<proteinExistence type="predicted"/>
<dbReference type="InterPro" id="IPR050090">
    <property type="entry name" value="Tyrosine_recombinase_XerCD"/>
</dbReference>
<feature type="domain" description="Tyr recombinase" evidence="3">
    <location>
        <begin position="346"/>
        <end position="581"/>
    </location>
</feature>
<evidence type="ECO:0000313" key="5">
    <source>
        <dbReference type="Proteomes" id="UP000183053"/>
    </source>
</evidence>
<dbReference type="InterPro" id="IPR013762">
    <property type="entry name" value="Integrase-like_cat_sf"/>
</dbReference>
<dbReference type="STRING" id="47312.SAMN04489765_0116"/>
<protein>
    <submittedName>
        <fullName evidence="4">Phage integrase family protein</fullName>
    </submittedName>
</protein>
<dbReference type="GO" id="GO:0006310">
    <property type="term" value="P:DNA recombination"/>
    <property type="evidence" value="ECO:0007669"/>
    <property type="project" value="UniProtKB-KW"/>
</dbReference>
<evidence type="ECO:0000256" key="1">
    <source>
        <dbReference type="ARBA" id="ARBA00023172"/>
    </source>
</evidence>
<dbReference type="EMBL" id="FNLF01000002">
    <property type="protein sequence ID" value="SDQ36283.1"/>
    <property type="molecule type" value="Genomic_DNA"/>
</dbReference>